<comment type="caution">
    <text evidence="2">The sequence shown here is derived from an EMBL/GenBank/DDBJ whole genome shotgun (WGS) entry which is preliminary data.</text>
</comment>
<name>A0A2V5K2Z5_9BACL</name>
<accession>A0A2V5K2Z5</accession>
<organism evidence="2 3">
    <name type="scientific">Paenibacillus flagellatus</name>
    <dbReference type="NCBI Taxonomy" id="2211139"/>
    <lineage>
        <taxon>Bacteria</taxon>
        <taxon>Bacillati</taxon>
        <taxon>Bacillota</taxon>
        <taxon>Bacilli</taxon>
        <taxon>Bacillales</taxon>
        <taxon>Paenibacillaceae</taxon>
        <taxon>Paenibacillus</taxon>
    </lineage>
</organism>
<sequence>MSKRTVIYADTEPYSGDGEAGGGLLLTIPPGRVPAGPLLSCKLRAFVVARPDDRSASAPACRVEAGEPGSNRWIRASCLREAGGDLSFAEWDLTPFIESSGSLPSRLRLDVPAGFEIWGRDERYDYFAPRIETIIRSGGGDGNGVSDRWRRSLAAICEAADAKGVVLYPPTIDWHTPLFQRPHQLALAFAKAGYLVFFMTPNEAETFGEGFHAVRDRLYVANVPVETFDIVERPIVLLTWTMSLNRLTGLTDPFLLYEYIDELPIFTGYDRRMEIAHRYLLRHAGLVTATASSLWEKAVRDRPDALLSYNAVDYERFAAVETRQGPVPDDMRETVDSGRSVVGYYGAIAKWLDYGLLRHAAEHNPDFDFVLIGPDYDGSMRRAGLERFSNIRYLGAKRHDELPSYLAYFDAAIIPFRLNSLTVSTSPLKLFEYLAAGKAVVSTPIPECAKCEPVLTARHAKTFAESVRLAVRLGRDPQYVRTARRFAARHTWEQRVRDMDAAMDARRQAAR</sequence>
<dbReference type="SUPFAM" id="SSF53756">
    <property type="entry name" value="UDP-Glycosyltransferase/glycogen phosphorylase"/>
    <property type="match status" value="1"/>
</dbReference>
<dbReference type="InterPro" id="IPR055259">
    <property type="entry name" value="YkvP/CgeB_Glyco_trans-like"/>
</dbReference>
<evidence type="ECO:0000313" key="3">
    <source>
        <dbReference type="Proteomes" id="UP000247476"/>
    </source>
</evidence>
<dbReference type="EMBL" id="QJVJ01000007">
    <property type="protein sequence ID" value="PYI53561.1"/>
    <property type="molecule type" value="Genomic_DNA"/>
</dbReference>
<dbReference type="Gene3D" id="3.40.50.2000">
    <property type="entry name" value="Glycogen Phosphorylase B"/>
    <property type="match status" value="1"/>
</dbReference>
<dbReference type="PANTHER" id="PTHR12526:SF630">
    <property type="entry name" value="GLYCOSYLTRANSFERASE"/>
    <property type="match status" value="1"/>
</dbReference>
<dbReference type="OrthoDB" id="9816564at2"/>
<dbReference type="Proteomes" id="UP000247476">
    <property type="component" value="Unassembled WGS sequence"/>
</dbReference>
<dbReference type="Pfam" id="PF13524">
    <property type="entry name" value="Glyco_trans_1_2"/>
    <property type="match status" value="1"/>
</dbReference>
<proteinExistence type="predicted"/>
<reference evidence="2 3" key="1">
    <citation type="submission" date="2018-05" db="EMBL/GenBank/DDBJ databases">
        <title>Paenibacillus flagellatus sp. nov., isolated from selenium mineral soil.</title>
        <authorList>
            <person name="Dai X."/>
        </authorList>
    </citation>
    <scope>NUCLEOTIDE SEQUENCE [LARGE SCALE GENOMIC DNA]</scope>
    <source>
        <strain evidence="2 3">DXL2</strain>
    </source>
</reference>
<feature type="domain" description="Spore protein YkvP/CgeB glycosyl transferase-like" evidence="1">
    <location>
        <begin position="356"/>
        <end position="499"/>
    </location>
</feature>
<dbReference type="RefSeq" id="WP_110841333.1">
    <property type="nucleotide sequence ID" value="NZ_QJVJ01000007.1"/>
</dbReference>
<keyword evidence="3" id="KW-1185">Reference proteome</keyword>
<evidence type="ECO:0000313" key="2">
    <source>
        <dbReference type="EMBL" id="PYI53561.1"/>
    </source>
</evidence>
<gene>
    <name evidence="2" type="ORF">DLM86_17530</name>
</gene>
<dbReference type="AlphaFoldDB" id="A0A2V5K2Z5"/>
<dbReference type="PANTHER" id="PTHR12526">
    <property type="entry name" value="GLYCOSYLTRANSFERASE"/>
    <property type="match status" value="1"/>
</dbReference>
<evidence type="ECO:0000259" key="1">
    <source>
        <dbReference type="Pfam" id="PF13524"/>
    </source>
</evidence>
<protein>
    <recommendedName>
        <fullName evidence="1">Spore protein YkvP/CgeB glycosyl transferase-like domain-containing protein</fullName>
    </recommendedName>
</protein>